<evidence type="ECO:0000313" key="1">
    <source>
        <dbReference type="EMBL" id="TDK91174.1"/>
    </source>
</evidence>
<dbReference type="SUPFAM" id="SSF52047">
    <property type="entry name" value="RNI-like"/>
    <property type="match status" value="1"/>
</dbReference>
<protein>
    <submittedName>
        <fullName evidence="1">Uncharacterized protein</fullName>
    </submittedName>
</protein>
<dbReference type="Proteomes" id="UP000294929">
    <property type="component" value="Unassembled WGS sequence"/>
</dbReference>
<dbReference type="EMBL" id="SDLO01000005">
    <property type="protein sequence ID" value="TDK91174.1"/>
    <property type="molecule type" value="Genomic_DNA"/>
</dbReference>
<proteinExistence type="predicted"/>
<organism evidence="1 2">
    <name type="scientific">Mycolicibacterium mucogenicum</name>
    <name type="common">Mycobacterium mucogenicum</name>
    <dbReference type="NCBI Taxonomy" id="56689"/>
    <lineage>
        <taxon>Bacteria</taxon>
        <taxon>Bacillati</taxon>
        <taxon>Actinomycetota</taxon>
        <taxon>Actinomycetes</taxon>
        <taxon>Mycobacteriales</taxon>
        <taxon>Mycobacteriaceae</taxon>
        <taxon>Mycolicibacterium</taxon>
    </lineage>
</organism>
<dbReference type="AlphaFoldDB" id="A0A4R5WM41"/>
<dbReference type="InterPro" id="IPR032675">
    <property type="entry name" value="LRR_dom_sf"/>
</dbReference>
<name>A0A4R5WM41_MYCMU</name>
<accession>A0A4R5WM41</accession>
<sequence length="278" mass="31702">MTEDLRRFVIDHPEDDTARLRFAQALPSDSPCRRFIILQLQMAWVLSHEGNADDWDRFYSLRRHAQVLLAENSEELSGYLRNRVRGVEHVVFARGFVERVTMTPRQFLAMADSLFSSAPILALRLSSLDGFDELVQSPFLGRLRVLSIGEQSLGADGMRVLVGSPHVHALRWLDVFGCDIGRDGVEALCASSNLPELQWVALGANGFPLPHDCPASYDGDWIYDWCTDPYGVELEERFGYQRWLHFRTQHNTQWWPPDWQRFTGGSPEIPKAELDAAT</sequence>
<gene>
    <name evidence="1" type="ORF">EUA03_07715</name>
</gene>
<comment type="caution">
    <text evidence="1">The sequence shown here is derived from an EMBL/GenBank/DDBJ whole genome shotgun (WGS) entry which is preliminary data.</text>
</comment>
<dbReference type="Gene3D" id="3.80.10.10">
    <property type="entry name" value="Ribonuclease Inhibitor"/>
    <property type="match status" value="1"/>
</dbReference>
<reference evidence="1 2" key="1">
    <citation type="submission" date="2019-01" db="EMBL/GenBank/DDBJ databases">
        <title>High-quality-draft genome sequences of five non-tuberculosis mycobacteriaceae isolated from a nosocomial environment.</title>
        <authorList>
            <person name="Tiago I."/>
            <person name="Alarico S."/>
            <person name="Pereira S.G."/>
            <person name="Coelho C."/>
            <person name="Maranha A."/>
            <person name="Empadinhas N."/>
        </authorList>
    </citation>
    <scope>NUCLEOTIDE SEQUENCE [LARGE SCALE GENOMIC DNA]</scope>
    <source>
        <strain evidence="1 2">24AIII</strain>
    </source>
</reference>
<dbReference type="RefSeq" id="WP_133426164.1">
    <property type="nucleotide sequence ID" value="NZ_SDLO01000005.1"/>
</dbReference>
<evidence type="ECO:0000313" key="2">
    <source>
        <dbReference type="Proteomes" id="UP000294929"/>
    </source>
</evidence>